<sequence>MASLSVAAVPTSFQRPKARPIPFRPGYPAGVRSFSPSPFVRNVRLFRTPTRNQKLICLASSSAGSAGSSQAESDDNPYEVLGVNPIEGFDMMKAAYKRRRKDAENRGDEAALARLERAYDKIMMSQLTNRKKGLSFGSFQVSKDIKYADKQPIVPWGPR</sequence>
<evidence type="ECO:0000313" key="3">
    <source>
        <dbReference type="Proteomes" id="UP000652761"/>
    </source>
</evidence>
<dbReference type="Pfam" id="PF11833">
    <property type="entry name" value="CPP1-like"/>
    <property type="match status" value="1"/>
</dbReference>
<name>A0A843WUF1_COLES</name>
<dbReference type="GO" id="GO:0031969">
    <property type="term" value="C:chloroplast membrane"/>
    <property type="evidence" value="ECO:0007669"/>
    <property type="project" value="TreeGrafter"/>
</dbReference>
<reference evidence="2" key="1">
    <citation type="submission" date="2017-07" db="EMBL/GenBank/DDBJ databases">
        <title>Taro Niue Genome Assembly and Annotation.</title>
        <authorList>
            <person name="Atibalentja N."/>
            <person name="Keating K."/>
            <person name="Fields C.J."/>
        </authorList>
    </citation>
    <scope>NUCLEOTIDE SEQUENCE</scope>
    <source>
        <strain evidence="2">Niue_2</strain>
        <tissue evidence="2">Leaf</tissue>
    </source>
</reference>
<gene>
    <name evidence="2" type="ORF">Taro_042994</name>
</gene>
<keyword evidence="3" id="KW-1185">Reference proteome</keyword>
<dbReference type="PANTHER" id="PTHR33372">
    <property type="match status" value="1"/>
</dbReference>
<dbReference type="EMBL" id="NMUH01004577">
    <property type="protein sequence ID" value="MQM10108.1"/>
    <property type="molecule type" value="Genomic_DNA"/>
</dbReference>
<evidence type="ECO:0000313" key="2">
    <source>
        <dbReference type="EMBL" id="MQM10108.1"/>
    </source>
</evidence>
<dbReference type="InterPro" id="IPR021788">
    <property type="entry name" value="CPP1-like"/>
</dbReference>
<dbReference type="OrthoDB" id="525159at2759"/>
<dbReference type="PANTHER" id="PTHR33372:SF5">
    <property type="entry name" value="PROTEIN CHLOROPLAST J-LIKE DOMAIN 1, CHLOROPLASTIC"/>
    <property type="match status" value="1"/>
</dbReference>
<dbReference type="AlphaFoldDB" id="A0A843WUF1"/>
<proteinExistence type="predicted"/>
<organism evidence="2 3">
    <name type="scientific">Colocasia esculenta</name>
    <name type="common">Wild taro</name>
    <name type="synonym">Arum esculentum</name>
    <dbReference type="NCBI Taxonomy" id="4460"/>
    <lineage>
        <taxon>Eukaryota</taxon>
        <taxon>Viridiplantae</taxon>
        <taxon>Streptophyta</taxon>
        <taxon>Embryophyta</taxon>
        <taxon>Tracheophyta</taxon>
        <taxon>Spermatophyta</taxon>
        <taxon>Magnoliopsida</taxon>
        <taxon>Liliopsida</taxon>
        <taxon>Araceae</taxon>
        <taxon>Aroideae</taxon>
        <taxon>Colocasieae</taxon>
        <taxon>Colocasia</taxon>
    </lineage>
</organism>
<dbReference type="Proteomes" id="UP000652761">
    <property type="component" value="Unassembled WGS sequence"/>
</dbReference>
<evidence type="ECO:0000256" key="1">
    <source>
        <dbReference type="SAM" id="MobiDB-lite"/>
    </source>
</evidence>
<protein>
    <submittedName>
        <fullName evidence="2">Uncharacterized protein</fullName>
    </submittedName>
</protein>
<comment type="caution">
    <text evidence="2">The sequence shown here is derived from an EMBL/GenBank/DDBJ whole genome shotgun (WGS) entry which is preliminary data.</text>
</comment>
<feature type="region of interest" description="Disordered" evidence="1">
    <location>
        <begin position="1"/>
        <end position="24"/>
    </location>
</feature>
<accession>A0A843WUF1</accession>